<comment type="subcellular location">
    <subcellularLocation>
        <location evidence="1">Endomembrane system</location>
        <topology evidence="1">Multi-pass membrane protein</topology>
    </subcellularLocation>
</comment>
<evidence type="ECO:0000256" key="2">
    <source>
        <dbReference type="ARBA" id="ARBA00014068"/>
    </source>
</evidence>
<evidence type="ECO:0000256" key="7">
    <source>
        <dbReference type="ARBA" id="ARBA00022989"/>
    </source>
</evidence>
<evidence type="ECO:0000256" key="6">
    <source>
        <dbReference type="ARBA" id="ARBA00022833"/>
    </source>
</evidence>
<keyword evidence="3 12" id="KW-0812">Transmembrane</keyword>
<dbReference type="CDD" id="cd16539">
    <property type="entry name" value="RING-HC_RNF113A_B"/>
    <property type="match status" value="1"/>
</dbReference>
<evidence type="ECO:0000313" key="15">
    <source>
        <dbReference type="Proteomes" id="UP001189122"/>
    </source>
</evidence>
<dbReference type="PROSITE" id="PS50089">
    <property type="entry name" value="ZF_RING_2"/>
    <property type="match status" value="1"/>
</dbReference>
<evidence type="ECO:0000256" key="8">
    <source>
        <dbReference type="ARBA" id="ARBA00023136"/>
    </source>
</evidence>
<evidence type="ECO:0000256" key="9">
    <source>
        <dbReference type="ARBA" id="ARBA00030110"/>
    </source>
</evidence>
<evidence type="ECO:0000256" key="10">
    <source>
        <dbReference type="ARBA" id="ARBA00031107"/>
    </source>
</evidence>
<evidence type="ECO:0000256" key="4">
    <source>
        <dbReference type="ARBA" id="ARBA00022723"/>
    </source>
</evidence>
<dbReference type="GO" id="GO:0008270">
    <property type="term" value="F:zinc ion binding"/>
    <property type="evidence" value="ECO:0007669"/>
    <property type="project" value="UniProtKB-KW"/>
</dbReference>
<accession>A0A7I8J0T0</accession>
<dbReference type="SUPFAM" id="SSF57850">
    <property type="entry name" value="RING/U-box"/>
    <property type="match status" value="1"/>
</dbReference>
<dbReference type="Pfam" id="PF06803">
    <property type="entry name" value="DUF1232"/>
    <property type="match status" value="1"/>
</dbReference>
<dbReference type="Proteomes" id="UP001189122">
    <property type="component" value="Unassembled WGS sequence"/>
</dbReference>
<feature type="domain" description="RING-type" evidence="13">
    <location>
        <begin position="10"/>
        <end position="53"/>
    </location>
</feature>
<dbReference type="EMBL" id="CACRZD030000008">
    <property type="protein sequence ID" value="CAA6663826.1"/>
    <property type="molecule type" value="Genomic_DNA"/>
</dbReference>
<evidence type="ECO:0000256" key="3">
    <source>
        <dbReference type="ARBA" id="ARBA00022692"/>
    </source>
</evidence>
<keyword evidence="15" id="KW-1185">Reference proteome</keyword>
<dbReference type="InterPro" id="IPR038896">
    <property type="entry name" value="RNF170"/>
</dbReference>
<organism evidence="14">
    <name type="scientific">Spirodela intermedia</name>
    <name type="common">Intermediate duckweed</name>
    <dbReference type="NCBI Taxonomy" id="51605"/>
    <lineage>
        <taxon>Eukaryota</taxon>
        <taxon>Viridiplantae</taxon>
        <taxon>Streptophyta</taxon>
        <taxon>Embryophyta</taxon>
        <taxon>Tracheophyta</taxon>
        <taxon>Spermatophyta</taxon>
        <taxon>Magnoliopsida</taxon>
        <taxon>Liliopsida</taxon>
        <taxon>Araceae</taxon>
        <taxon>Lemnoideae</taxon>
        <taxon>Spirodela</taxon>
    </lineage>
</organism>
<evidence type="ECO:0000256" key="12">
    <source>
        <dbReference type="SAM" id="Phobius"/>
    </source>
</evidence>
<keyword evidence="7 12" id="KW-1133">Transmembrane helix</keyword>
<name>A0A7I8J0T0_SPIIN</name>
<evidence type="ECO:0000256" key="1">
    <source>
        <dbReference type="ARBA" id="ARBA00004127"/>
    </source>
</evidence>
<reference evidence="14 15" key="1">
    <citation type="submission" date="2019-12" db="EMBL/GenBank/DDBJ databases">
        <authorList>
            <person name="Scholz U."/>
            <person name="Mascher M."/>
            <person name="Fiebig A."/>
        </authorList>
    </citation>
    <scope>NUCLEOTIDE SEQUENCE</scope>
</reference>
<dbReference type="InterPro" id="IPR001841">
    <property type="entry name" value="Znf_RING"/>
</dbReference>
<dbReference type="InterPro" id="IPR010652">
    <property type="entry name" value="DUF1232"/>
</dbReference>
<keyword evidence="4" id="KW-0479">Metal-binding</keyword>
<dbReference type="AlphaFoldDB" id="A0A7I8J0T0"/>
<gene>
    <name evidence="14" type="ORF">SI7747_08010215</name>
</gene>
<evidence type="ECO:0000259" key="13">
    <source>
        <dbReference type="PROSITE" id="PS50089"/>
    </source>
</evidence>
<sequence>MDAPPVDDCCSVCQDRFTLPCQANCAHWFCGECIIRVWHHGFTLHPCKCPICRRSITLLIPCQTIRYQRREPEVSRVLDEIQRYNRLFGNTAPGFTQRFRDVPFFLRRLVGELMDPHRSLPVVIRTQMIIEVVLSFLYLVSPMDLLPEGVLGFVGFIDDIFVLLAAFLHLSVLYRSVLVTRHSGR</sequence>
<keyword evidence="5 11" id="KW-0863">Zinc-finger</keyword>
<dbReference type="PANTHER" id="PTHR22894">
    <property type="entry name" value="RING-TYPE DOMAIN-CONTAINING PROTEIN"/>
    <property type="match status" value="1"/>
</dbReference>
<protein>
    <recommendedName>
        <fullName evidence="2">E3 ubiquitin-protein ligase RNF170</fullName>
    </recommendedName>
    <alternativeName>
        <fullName evidence="10">RING finger protein 170</fullName>
    </alternativeName>
    <alternativeName>
        <fullName evidence="9">RING-type E3 ubiquitin transferase RNF170</fullName>
    </alternativeName>
</protein>
<dbReference type="GO" id="GO:0012505">
    <property type="term" value="C:endomembrane system"/>
    <property type="evidence" value="ECO:0007669"/>
    <property type="project" value="UniProtKB-SubCell"/>
</dbReference>
<proteinExistence type="predicted"/>
<dbReference type="PROSITE" id="PS00518">
    <property type="entry name" value="ZF_RING_1"/>
    <property type="match status" value="1"/>
</dbReference>
<dbReference type="SMART" id="SM00184">
    <property type="entry name" value="RING"/>
    <property type="match status" value="1"/>
</dbReference>
<dbReference type="InterPro" id="IPR017907">
    <property type="entry name" value="Znf_RING_CS"/>
</dbReference>
<dbReference type="InterPro" id="IPR013083">
    <property type="entry name" value="Znf_RING/FYVE/PHD"/>
</dbReference>
<dbReference type="Gene3D" id="3.30.40.10">
    <property type="entry name" value="Zinc/RING finger domain, C3HC4 (zinc finger)"/>
    <property type="match status" value="1"/>
</dbReference>
<keyword evidence="6" id="KW-0862">Zinc</keyword>
<feature type="transmembrane region" description="Helical" evidence="12">
    <location>
        <begin position="160"/>
        <end position="178"/>
    </location>
</feature>
<evidence type="ECO:0000313" key="14">
    <source>
        <dbReference type="EMBL" id="CAA2624376.1"/>
    </source>
</evidence>
<keyword evidence="8 12" id="KW-0472">Membrane</keyword>
<dbReference type="EMBL" id="LR743595">
    <property type="protein sequence ID" value="CAA2624376.1"/>
    <property type="molecule type" value="Genomic_DNA"/>
</dbReference>
<dbReference type="PANTHER" id="PTHR22894:SF5">
    <property type="entry name" value="RING-TYPE DOMAIN-CONTAINING PROTEIN"/>
    <property type="match status" value="1"/>
</dbReference>
<evidence type="ECO:0000256" key="5">
    <source>
        <dbReference type="ARBA" id="ARBA00022771"/>
    </source>
</evidence>
<dbReference type="GO" id="GO:0061630">
    <property type="term" value="F:ubiquitin protein ligase activity"/>
    <property type="evidence" value="ECO:0007669"/>
    <property type="project" value="InterPro"/>
</dbReference>
<evidence type="ECO:0000256" key="11">
    <source>
        <dbReference type="PROSITE-ProRule" id="PRU00175"/>
    </source>
</evidence>